<organism evidence="1 2">
    <name type="scientific">Shewanella denitrificans (strain OS217 / ATCC BAA-1090 / DSM 15013)</name>
    <dbReference type="NCBI Taxonomy" id="318161"/>
    <lineage>
        <taxon>Bacteria</taxon>
        <taxon>Pseudomonadati</taxon>
        <taxon>Pseudomonadota</taxon>
        <taxon>Gammaproteobacteria</taxon>
        <taxon>Alteromonadales</taxon>
        <taxon>Shewanellaceae</taxon>
        <taxon>Shewanella</taxon>
    </lineage>
</organism>
<dbReference type="Gene3D" id="3.30.559.10">
    <property type="entry name" value="Chloramphenicol acetyltransferase-like domain"/>
    <property type="match status" value="1"/>
</dbReference>
<reference evidence="1 2" key="1">
    <citation type="submission" date="2006-03" db="EMBL/GenBank/DDBJ databases">
        <title>Complete sequence of Shewanella denitrificans OS217.</title>
        <authorList>
            <consortium name="US DOE Joint Genome Institute"/>
            <person name="Copeland A."/>
            <person name="Lucas S."/>
            <person name="Lapidus A."/>
            <person name="Barry K."/>
            <person name="Detter J.C."/>
            <person name="Glavina del Rio T."/>
            <person name="Hammon N."/>
            <person name="Israni S."/>
            <person name="Dalin E."/>
            <person name="Tice H."/>
            <person name="Pitluck S."/>
            <person name="Brettin T."/>
            <person name="Bruce D."/>
            <person name="Han C."/>
            <person name="Tapia R."/>
            <person name="Gilna P."/>
            <person name="Kiss H."/>
            <person name="Schmutz J."/>
            <person name="Larimer F."/>
            <person name="Land M."/>
            <person name="Hauser L."/>
            <person name="Kyrpides N."/>
            <person name="Lykidis A."/>
            <person name="Richardson P."/>
        </authorList>
    </citation>
    <scope>NUCLEOTIDE SEQUENCE [LARGE SCALE GENOMIC DNA]</scope>
    <source>
        <strain evidence="2">OS217 / ATCC BAA-1090 / DSM 15013</strain>
    </source>
</reference>
<dbReference type="EMBL" id="CP000302">
    <property type="protein sequence ID" value="ABE53913.1"/>
    <property type="molecule type" value="Genomic_DNA"/>
</dbReference>
<evidence type="ECO:0000313" key="2">
    <source>
        <dbReference type="Proteomes" id="UP000001982"/>
    </source>
</evidence>
<name>Q12RL3_SHEDO</name>
<evidence type="ECO:0008006" key="3">
    <source>
        <dbReference type="Google" id="ProtNLM"/>
    </source>
</evidence>
<dbReference type="HOGENOM" id="CLU_655438_0_0_6"/>
<keyword evidence="2" id="KW-1185">Reference proteome</keyword>
<proteinExistence type="predicted"/>
<gene>
    <name evidence="1" type="ordered locus">Sden_0623</name>
</gene>
<dbReference type="Proteomes" id="UP000001982">
    <property type="component" value="Chromosome"/>
</dbReference>
<dbReference type="OrthoDB" id="3035833at2"/>
<dbReference type="AlphaFoldDB" id="Q12RL3"/>
<protein>
    <recommendedName>
        <fullName evidence="3">Condensation domain-containing protein</fullName>
    </recommendedName>
</protein>
<dbReference type="Gene3D" id="3.30.559.30">
    <property type="entry name" value="Nonribosomal peptide synthetase, condensation domain"/>
    <property type="match status" value="1"/>
</dbReference>
<dbReference type="KEGG" id="sdn:Sden_0623"/>
<evidence type="ECO:0000313" key="1">
    <source>
        <dbReference type="EMBL" id="ABE53913.1"/>
    </source>
</evidence>
<dbReference type="STRING" id="318161.Sden_0623"/>
<dbReference type="InterPro" id="IPR023213">
    <property type="entry name" value="CAT-like_dom_sf"/>
</dbReference>
<dbReference type="RefSeq" id="WP_011495078.1">
    <property type="nucleotide sequence ID" value="NC_007954.1"/>
</dbReference>
<sequence>MLDNTLIPAVDGPKLAVPSSTGMREKWTGAMLDQTGRAYCGAIRLDFSPSCVAQKVYCAIADTLARHAILAAKFDIEADELVGYAPEEAQLREVLLKHLAIEHTGMTDGSFLSYRAKKANIPGLRLASVTDDTGLHVWIGFWIFTCDGASIDLLMQDIVDRYNGKTSVSSQCWGEYIKLKSSSPNKHLVSEQERLLAYPAPGPYGLDAIRKPQASTSLKMQSVHFNTSVPRIKLLACAKAYRVTPFVLMFGAFQRAVCALSKVKTVVTGVPFANRLENDDLNVVGPLSITVPVTTTHRLDEGITAELKGLQRSVISAASRQQIEPSYLYPQGISPRTAAYALPFPQLFNAWNSKSDGKTMPLSKTESLTMKLLPNDTCRVGFEITLDDNSDNISGRIDMDFGLYEGLAEPVIKYITDELKEICENYHHETLEALSDG</sequence>
<accession>Q12RL3</accession>
<dbReference type="SUPFAM" id="SSF52777">
    <property type="entry name" value="CoA-dependent acyltransferases"/>
    <property type="match status" value="2"/>
</dbReference>